<dbReference type="CDD" id="cd01740">
    <property type="entry name" value="GATase1_FGAR_AT"/>
    <property type="match status" value="1"/>
</dbReference>
<keyword evidence="6 8" id="KW-0067">ATP-binding</keyword>
<dbReference type="SMART" id="SM01211">
    <property type="entry name" value="GATase_5"/>
    <property type="match status" value="1"/>
</dbReference>
<comment type="subcellular location">
    <subcellularLocation>
        <location evidence="8">Cytoplasm</location>
    </subcellularLocation>
</comment>
<evidence type="ECO:0000256" key="6">
    <source>
        <dbReference type="ARBA" id="ARBA00022840"/>
    </source>
</evidence>
<evidence type="ECO:0000256" key="5">
    <source>
        <dbReference type="ARBA" id="ARBA00022801"/>
    </source>
</evidence>
<dbReference type="AlphaFoldDB" id="A0A5M9QLJ8"/>
<evidence type="ECO:0000256" key="8">
    <source>
        <dbReference type="HAMAP-Rule" id="MF_00421"/>
    </source>
</evidence>
<feature type="active site" evidence="8">
    <location>
        <position position="195"/>
    </location>
</feature>
<dbReference type="NCBIfam" id="TIGR01737">
    <property type="entry name" value="FGAM_synth_I"/>
    <property type="match status" value="1"/>
</dbReference>
<comment type="catalytic activity">
    <reaction evidence="8">
        <text>N(2)-formyl-N(1)-(5-phospho-beta-D-ribosyl)glycinamide + L-glutamine + ATP + H2O = 2-formamido-N(1)-(5-O-phospho-beta-D-ribosyl)acetamidine + L-glutamate + ADP + phosphate + H(+)</text>
        <dbReference type="Rhea" id="RHEA:17129"/>
        <dbReference type="ChEBI" id="CHEBI:15377"/>
        <dbReference type="ChEBI" id="CHEBI:15378"/>
        <dbReference type="ChEBI" id="CHEBI:29985"/>
        <dbReference type="ChEBI" id="CHEBI:30616"/>
        <dbReference type="ChEBI" id="CHEBI:43474"/>
        <dbReference type="ChEBI" id="CHEBI:58359"/>
        <dbReference type="ChEBI" id="CHEBI:147286"/>
        <dbReference type="ChEBI" id="CHEBI:147287"/>
        <dbReference type="ChEBI" id="CHEBI:456216"/>
        <dbReference type="EC" id="6.3.5.3"/>
    </reaction>
</comment>
<dbReference type="PANTHER" id="PTHR47552">
    <property type="entry name" value="PHOSPHORIBOSYLFORMYLGLYCINAMIDINE SYNTHASE SUBUNIT PURQ"/>
    <property type="match status" value="1"/>
</dbReference>
<protein>
    <recommendedName>
        <fullName evidence="8">Phosphoribosylformylglycinamidine synthase subunit PurQ</fullName>
        <shortName evidence="8">FGAM synthase</shortName>
        <ecNumber evidence="8">6.3.5.3</ecNumber>
    </recommendedName>
    <alternativeName>
        <fullName evidence="8">Formylglycinamide ribonucleotide amidotransferase subunit I</fullName>
        <shortName evidence="8">FGAR amidotransferase I</shortName>
        <shortName evidence="8">FGAR-AT I</shortName>
    </alternativeName>
    <alternativeName>
        <fullName evidence="8">Glutaminase PurQ</fullName>
        <ecNumber evidence="8">3.5.1.2</ecNumber>
    </alternativeName>
    <alternativeName>
        <fullName evidence="8">Phosphoribosylformylglycinamidine synthase subunit I</fullName>
    </alternativeName>
</protein>
<dbReference type="PANTHER" id="PTHR47552:SF1">
    <property type="entry name" value="PHOSPHORIBOSYLFORMYLGLYCINAMIDINE SYNTHASE SUBUNIT PURQ"/>
    <property type="match status" value="1"/>
</dbReference>
<feature type="active site" evidence="8">
    <location>
        <position position="197"/>
    </location>
</feature>
<keyword evidence="4 8" id="KW-0658">Purine biosynthesis</keyword>
<dbReference type="GO" id="GO:0005524">
    <property type="term" value="F:ATP binding"/>
    <property type="evidence" value="ECO:0007669"/>
    <property type="project" value="UniProtKB-KW"/>
</dbReference>
<keyword evidence="5 8" id="KW-0378">Hydrolase</keyword>
<dbReference type="PIRSF" id="PIRSF001586">
    <property type="entry name" value="FGAM_synth_I"/>
    <property type="match status" value="1"/>
</dbReference>
<gene>
    <name evidence="8 9" type="primary">purQ</name>
    <name evidence="9" type="ORF">F4V45_08205</name>
</gene>
<proteinExistence type="inferred from homology"/>
<dbReference type="InterPro" id="IPR029062">
    <property type="entry name" value="Class_I_gatase-like"/>
</dbReference>
<comment type="subunit">
    <text evidence="8">Part of the FGAM synthase complex composed of 1 PurL, 1 PurQ and 2 PurS subunits.</text>
</comment>
<dbReference type="GO" id="GO:0004359">
    <property type="term" value="F:glutaminase activity"/>
    <property type="evidence" value="ECO:0007669"/>
    <property type="project" value="UniProtKB-EC"/>
</dbReference>
<accession>A0A5M9QLJ8</accession>
<comment type="catalytic activity">
    <reaction evidence="8">
        <text>L-glutamine + H2O = L-glutamate + NH4(+)</text>
        <dbReference type="Rhea" id="RHEA:15889"/>
        <dbReference type="ChEBI" id="CHEBI:15377"/>
        <dbReference type="ChEBI" id="CHEBI:28938"/>
        <dbReference type="ChEBI" id="CHEBI:29985"/>
        <dbReference type="ChEBI" id="CHEBI:58359"/>
        <dbReference type="EC" id="3.5.1.2"/>
    </reaction>
</comment>
<dbReference type="SUPFAM" id="SSF52317">
    <property type="entry name" value="Class I glutamine amidotransferase-like"/>
    <property type="match status" value="1"/>
</dbReference>
<dbReference type="PROSITE" id="PS51273">
    <property type="entry name" value="GATASE_TYPE_1"/>
    <property type="match status" value="1"/>
</dbReference>
<reference evidence="9 10" key="1">
    <citation type="submission" date="2019-09" db="EMBL/GenBank/DDBJ databases">
        <title>Draft genome sequence of various Type strains from the CCUG.</title>
        <authorList>
            <person name="Pineiro-Iglesias B."/>
            <person name="Tunovic T."/>
            <person name="Unosson C."/>
            <person name="Inganas E."/>
            <person name="Ohlen M."/>
            <person name="Cardew S."/>
            <person name="Jensie-Markopoulos S."/>
            <person name="Salva-Serra F."/>
            <person name="Jaen-Luchoro D."/>
            <person name="Karlsson R."/>
            <person name="Svensson-Stadler L."/>
            <person name="Chun J."/>
            <person name="Moore E."/>
        </authorList>
    </citation>
    <scope>NUCLEOTIDE SEQUENCE [LARGE SCALE GENOMIC DNA]</scope>
    <source>
        <strain evidence="9 10">CCUG 32756T</strain>
    </source>
</reference>
<dbReference type="GO" id="GO:0004642">
    <property type="term" value="F:phosphoribosylformylglycinamidine synthase activity"/>
    <property type="evidence" value="ECO:0007669"/>
    <property type="project" value="UniProtKB-UniRule"/>
</dbReference>
<sequence>MMVSVVRFAGTNCEFDMQYVYQKLLQIPTAIIWHKEKSLPRETKLVVLAGGFSYGDYLRSGAIARFAPIMKAIKAFGDSGGRILGICNGFQILTEARLLPGALMRNHNLHFISKATPLRVACRDNVFLRPHTQDEIISLPIAHADGRYHIDEKSLEAMQESGQILLRYIDNINGSIDSIAGICNKDKNIFGLMPHPERACEPILHKRARYAAIHHTYATQAATKPAASTQGLAMLESIYKA</sequence>
<keyword evidence="2 8" id="KW-0436">Ligase</keyword>
<comment type="pathway">
    <text evidence="8">Purine metabolism; IMP biosynthesis via de novo pathway; 5-amino-1-(5-phospho-D-ribosyl)imidazole from N(2)-formyl-N(1)-(5-phospho-D-ribosyl)glycinamide: step 1/2.</text>
</comment>
<organism evidence="9 10">
    <name type="scientific">Helicobacter canis</name>
    <dbReference type="NCBI Taxonomy" id="29419"/>
    <lineage>
        <taxon>Bacteria</taxon>
        <taxon>Pseudomonadati</taxon>
        <taxon>Campylobacterota</taxon>
        <taxon>Epsilonproteobacteria</taxon>
        <taxon>Campylobacterales</taxon>
        <taxon>Helicobacteraceae</taxon>
        <taxon>Helicobacter</taxon>
    </lineage>
</organism>
<dbReference type="Gene3D" id="3.40.50.880">
    <property type="match status" value="1"/>
</dbReference>
<dbReference type="UniPathway" id="UPA00074">
    <property type="reaction ID" value="UER00128"/>
</dbReference>
<dbReference type="HAMAP" id="MF_00421">
    <property type="entry name" value="PurQ"/>
    <property type="match status" value="1"/>
</dbReference>
<evidence type="ECO:0000313" key="10">
    <source>
        <dbReference type="Proteomes" id="UP000323707"/>
    </source>
</evidence>
<keyword evidence="1 8" id="KW-0963">Cytoplasm</keyword>
<dbReference type="RefSeq" id="WP_150337840.1">
    <property type="nucleotide sequence ID" value="NZ_JAERIX010000017.1"/>
</dbReference>
<dbReference type="InterPro" id="IPR010075">
    <property type="entry name" value="PRibForGlyAmidine_synth_PurQ"/>
</dbReference>
<evidence type="ECO:0000256" key="7">
    <source>
        <dbReference type="ARBA" id="ARBA00022962"/>
    </source>
</evidence>
<dbReference type="Proteomes" id="UP000323707">
    <property type="component" value="Unassembled WGS sequence"/>
</dbReference>
<comment type="function">
    <text evidence="8">Part of the phosphoribosylformylglycinamidine synthase complex involved in the purines biosynthetic pathway. Catalyzes the ATP-dependent conversion of formylglycinamide ribonucleotide (FGAR) and glutamine to yield formylglycinamidine ribonucleotide (FGAM) and glutamate. The FGAM synthase complex is composed of three subunits. PurQ produces an ammonia molecule by converting glutamine to glutamate. PurL transfers the ammonia molecule to FGAR to form FGAM in an ATP-dependent manner. PurS interacts with PurQ and PurL and is thought to assist in the transfer of the ammonia molecule from PurQ to PurL.</text>
</comment>
<evidence type="ECO:0000256" key="4">
    <source>
        <dbReference type="ARBA" id="ARBA00022755"/>
    </source>
</evidence>
<dbReference type="NCBIfam" id="NF002957">
    <property type="entry name" value="PRK03619.1"/>
    <property type="match status" value="1"/>
</dbReference>
<dbReference type="GO" id="GO:0006189">
    <property type="term" value="P:'de novo' IMP biosynthetic process"/>
    <property type="evidence" value="ECO:0007669"/>
    <property type="project" value="UniProtKB-UniRule"/>
</dbReference>
<evidence type="ECO:0000313" key="9">
    <source>
        <dbReference type="EMBL" id="KAA8707835.1"/>
    </source>
</evidence>
<keyword evidence="3 8" id="KW-0547">Nucleotide-binding</keyword>
<evidence type="ECO:0000256" key="2">
    <source>
        <dbReference type="ARBA" id="ARBA00022598"/>
    </source>
</evidence>
<dbReference type="EMBL" id="VXKE01000021">
    <property type="protein sequence ID" value="KAA8707835.1"/>
    <property type="molecule type" value="Genomic_DNA"/>
</dbReference>
<comment type="caution">
    <text evidence="9">The sequence shown here is derived from an EMBL/GenBank/DDBJ whole genome shotgun (WGS) entry which is preliminary data.</text>
</comment>
<keyword evidence="7 8" id="KW-0315">Glutamine amidotransferase</keyword>
<dbReference type="EC" id="3.5.1.2" evidence="8"/>
<feature type="active site" description="Nucleophile" evidence="8">
    <location>
        <position position="87"/>
    </location>
</feature>
<dbReference type="GO" id="GO:0005737">
    <property type="term" value="C:cytoplasm"/>
    <property type="evidence" value="ECO:0007669"/>
    <property type="project" value="UniProtKB-SubCell"/>
</dbReference>
<evidence type="ECO:0000256" key="1">
    <source>
        <dbReference type="ARBA" id="ARBA00022490"/>
    </source>
</evidence>
<name>A0A5M9QLJ8_9HELI</name>
<evidence type="ECO:0000256" key="3">
    <source>
        <dbReference type="ARBA" id="ARBA00022741"/>
    </source>
</evidence>
<dbReference type="Pfam" id="PF13507">
    <property type="entry name" value="GATase_5"/>
    <property type="match status" value="1"/>
</dbReference>
<dbReference type="EC" id="6.3.5.3" evidence="8"/>